<proteinExistence type="predicted"/>
<protein>
    <submittedName>
        <fullName evidence="7">Oligosaccharide flippase family protein</fullName>
    </submittedName>
</protein>
<reference evidence="7 8" key="1">
    <citation type="submission" date="2020-06" db="EMBL/GenBank/DDBJ databases">
        <title>Haloterrigena sp. nov., an extremely halophilic archaeon isolated from a saline sediment.</title>
        <authorList>
            <person name="Liu B.-B."/>
        </authorList>
    </citation>
    <scope>NUCLEOTIDE SEQUENCE [LARGE SCALE GENOMIC DNA]</scope>
    <source>
        <strain evidence="7 8">SYSU A558-1</strain>
    </source>
</reference>
<evidence type="ECO:0000313" key="8">
    <source>
        <dbReference type="Proteomes" id="UP001016761"/>
    </source>
</evidence>
<gene>
    <name evidence="7" type="ORF">HTZ84_10640</name>
</gene>
<dbReference type="PANTHER" id="PTHR30250:SF11">
    <property type="entry name" value="O-ANTIGEN TRANSPORTER-RELATED"/>
    <property type="match status" value="1"/>
</dbReference>
<feature type="transmembrane region" description="Helical" evidence="6">
    <location>
        <begin position="363"/>
        <end position="380"/>
    </location>
</feature>
<evidence type="ECO:0000313" key="7">
    <source>
        <dbReference type="EMBL" id="NUC72761.1"/>
    </source>
</evidence>
<sequence length="486" mass="52778">MASLLRSIISIFFGKFAGLVISILFTPILVRVISQSQYGVYATVLAGFSIITLISKGGLFDATRKVVGDGKDDSHRVSKVVSISLLIGIVYALLAGIAVLLSSKLGVLPATYVPYTWAIILVVFFGNVYAVARAAFYGIQRESVAEALNIGRQLVYTSVALLLAYIGYDVVGVFTGYVFSFVLLCILGLLVLRRSIPFKMPSRGDVSEYGREIVSFGGYQLIGGVSAMLLYKVDLLLVEFFQGQSSAALYQSAIVPAEMIWFVPSVIQAAFLQHTAHLWSNGDIDTINSNLKEGFKYAVLALSLFGIGLFTLADPFLSIYFGPSYSASSTTLQILLIGTFFLGTTRVVTPVLHATGWVRESEAITVAGLCINLVLNVLLIPEYGIIGAGIGTGVSYAAIFAGNTLLWKRSPLEIVSLRWVVRLIAVQLIFLTVFYAIVSSFSYSPLVSILVFPPFGLLTFLSLNVTAGYIPVELIRKFLHKVQLDR</sequence>
<feature type="transmembrane region" description="Helical" evidence="6">
    <location>
        <begin position="419"/>
        <end position="438"/>
    </location>
</feature>
<evidence type="ECO:0000256" key="2">
    <source>
        <dbReference type="ARBA" id="ARBA00022475"/>
    </source>
</evidence>
<evidence type="ECO:0000256" key="1">
    <source>
        <dbReference type="ARBA" id="ARBA00004651"/>
    </source>
</evidence>
<dbReference type="Proteomes" id="UP001016761">
    <property type="component" value="Unassembled WGS sequence"/>
</dbReference>
<dbReference type="EMBL" id="JABUQZ010000001">
    <property type="protein sequence ID" value="NUC72761.1"/>
    <property type="molecule type" value="Genomic_DNA"/>
</dbReference>
<evidence type="ECO:0000256" key="5">
    <source>
        <dbReference type="ARBA" id="ARBA00023136"/>
    </source>
</evidence>
<accession>A0ABX2LAI1</accession>
<keyword evidence="5 6" id="KW-0472">Membrane</keyword>
<dbReference type="Pfam" id="PF01943">
    <property type="entry name" value="Polysacc_synt"/>
    <property type="match status" value="1"/>
</dbReference>
<feature type="transmembrane region" description="Helical" evidence="6">
    <location>
        <begin position="386"/>
        <end position="407"/>
    </location>
</feature>
<feature type="transmembrane region" description="Helical" evidence="6">
    <location>
        <begin position="174"/>
        <end position="192"/>
    </location>
</feature>
<evidence type="ECO:0000256" key="3">
    <source>
        <dbReference type="ARBA" id="ARBA00022692"/>
    </source>
</evidence>
<comment type="caution">
    <text evidence="7">The sequence shown here is derived from an EMBL/GenBank/DDBJ whole genome shotgun (WGS) entry which is preliminary data.</text>
</comment>
<comment type="subcellular location">
    <subcellularLocation>
        <location evidence="1">Cell membrane</location>
        <topology evidence="1">Multi-pass membrane protein</topology>
    </subcellularLocation>
</comment>
<dbReference type="InterPro" id="IPR002797">
    <property type="entry name" value="Polysacc_synth"/>
</dbReference>
<keyword evidence="8" id="KW-1185">Reference proteome</keyword>
<keyword evidence="2" id="KW-1003">Cell membrane</keyword>
<evidence type="ECO:0000256" key="4">
    <source>
        <dbReference type="ARBA" id="ARBA00022989"/>
    </source>
</evidence>
<feature type="transmembrane region" description="Helical" evidence="6">
    <location>
        <begin position="294"/>
        <end position="313"/>
    </location>
</feature>
<feature type="transmembrane region" description="Helical" evidence="6">
    <location>
        <begin position="12"/>
        <end position="33"/>
    </location>
</feature>
<organism evidence="7 8">
    <name type="scientific">Haloterrigena gelatinilytica</name>
    <dbReference type="NCBI Taxonomy" id="2741724"/>
    <lineage>
        <taxon>Archaea</taxon>
        <taxon>Methanobacteriati</taxon>
        <taxon>Methanobacteriota</taxon>
        <taxon>Stenosarchaea group</taxon>
        <taxon>Halobacteria</taxon>
        <taxon>Halobacteriales</taxon>
        <taxon>Natrialbaceae</taxon>
        <taxon>Haloterrigena</taxon>
    </lineage>
</organism>
<evidence type="ECO:0000256" key="6">
    <source>
        <dbReference type="SAM" id="Phobius"/>
    </source>
</evidence>
<dbReference type="InterPro" id="IPR050833">
    <property type="entry name" value="Poly_Biosynth_Transport"/>
</dbReference>
<keyword evidence="3 6" id="KW-0812">Transmembrane</keyword>
<feature type="transmembrane region" description="Helical" evidence="6">
    <location>
        <begin position="450"/>
        <end position="472"/>
    </location>
</feature>
<keyword evidence="4 6" id="KW-1133">Transmembrane helix</keyword>
<dbReference type="RefSeq" id="WP_174680653.1">
    <property type="nucleotide sequence ID" value="NZ_JABUQZ010000001.1"/>
</dbReference>
<dbReference type="PANTHER" id="PTHR30250">
    <property type="entry name" value="PST FAMILY PREDICTED COLANIC ACID TRANSPORTER"/>
    <property type="match status" value="1"/>
</dbReference>
<feature type="transmembrane region" description="Helical" evidence="6">
    <location>
        <begin position="80"/>
        <end position="103"/>
    </location>
</feature>
<feature type="transmembrane region" description="Helical" evidence="6">
    <location>
        <begin position="150"/>
        <end position="168"/>
    </location>
</feature>
<feature type="transmembrane region" description="Helical" evidence="6">
    <location>
        <begin position="115"/>
        <end position="138"/>
    </location>
</feature>
<feature type="transmembrane region" description="Helical" evidence="6">
    <location>
        <begin position="39"/>
        <end position="59"/>
    </location>
</feature>
<name>A0ABX2LAI1_9EURY</name>